<accession>A0A2S7CY12</accession>
<evidence type="ECO:0000313" key="4">
    <source>
        <dbReference type="Proteomes" id="UP001637990"/>
    </source>
</evidence>
<dbReference type="AlphaFoldDB" id="A0A2S7CY12"/>
<evidence type="ECO:0000313" key="2">
    <source>
        <dbReference type="EMBL" id="PPU66430.1"/>
    </source>
</evidence>
<evidence type="ECO:0000313" key="1">
    <source>
        <dbReference type="EMBL" id="MFO3707298.1"/>
    </source>
</evidence>
<dbReference type="EMBL" id="JBJGBS010000178">
    <property type="protein sequence ID" value="MFO3707298.1"/>
    <property type="molecule type" value="Genomic_DNA"/>
</dbReference>
<dbReference type="Proteomes" id="UP000237872">
    <property type="component" value="Unassembled WGS sequence"/>
</dbReference>
<keyword evidence="4" id="KW-1185">Reference proteome</keyword>
<organism evidence="2 3">
    <name type="scientific">Xanthomonas codiaei</name>
    <dbReference type="NCBI Taxonomy" id="56463"/>
    <lineage>
        <taxon>Bacteria</taxon>
        <taxon>Pseudomonadati</taxon>
        <taxon>Pseudomonadota</taxon>
        <taxon>Gammaproteobacteria</taxon>
        <taxon>Lysobacterales</taxon>
        <taxon>Lysobacteraceae</taxon>
        <taxon>Xanthomonas</taxon>
    </lineage>
</organism>
<dbReference type="Proteomes" id="UP001637990">
    <property type="component" value="Unassembled WGS sequence"/>
</dbReference>
<dbReference type="OrthoDB" id="6000077at2"/>
<reference evidence="1 4" key="2">
    <citation type="submission" date="2024-11" db="EMBL/GenBank/DDBJ databases">
        <title>Genome sequencing of Xanthomonas codiaei.</title>
        <authorList>
            <person name="Studholme D.J."/>
        </authorList>
    </citation>
    <scope>NUCLEOTIDE SEQUENCE [LARGE SCALE GENOMIC DNA]</scope>
    <source>
        <strain evidence="1 4">NCPPB 4350</strain>
    </source>
</reference>
<proteinExistence type="predicted"/>
<protein>
    <submittedName>
        <fullName evidence="2">Uncharacterized protein</fullName>
    </submittedName>
</protein>
<dbReference type="EMBL" id="MDEC01000002">
    <property type="protein sequence ID" value="PPU66430.1"/>
    <property type="molecule type" value="Genomic_DNA"/>
</dbReference>
<dbReference type="RefSeq" id="WP_104539498.1">
    <property type="nucleotide sequence ID" value="NZ_JAJITN010000134.1"/>
</dbReference>
<gene>
    <name evidence="1" type="ORF">ACI6Q5_20525</name>
    <name evidence="2" type="ORF">XcodCFBP4690_02435</name>
</gene>
<sequence length="104" mass="11200">MSTGSTITARTITAVPSDVDRKIRKVVVDLSAHPDPRWQACFHFVLQGRDGLFLQARPLFDGAALEGVIAADQVDAFWNALPEVIATADALARAQANKDAGRAR</sequence>
<reference evidence="2 3" key="1">
    <citation type="submission" date="2016-08" db="EMBL/GenBank/DDBJ databases">
        <authorList>
            <person name="Seilhamer J.J."/>
        </authorList>
    </citation>
    <scope>NUCLEOTIDE SEQUENCE [LARGE SCALE GENOMIC DNA]</scope>
    <source>
        <strain evidence="2 3">CFBP4690</strain>
    </source>
</reference>
<evidence type="ECO:0000313" key="3">
    <source>
        <dbReference type="Proteomes" id="UP000237872"/>
    </source>
</evidence>
<comment type="caution">
    <text evidence="2">The sequence shown here is derived from an EMBL/GenBank/DDBJ whole genome shotgun (WGS) entry which is preliminary data.</text>
</comment>
<name>A0A2S7CY12_9XANT</name>